<dbReference type="Proteomes" id="UP000815325">
    <property type="component" value="Unassembled WGS sequence"/>
</dbReference>
<proteinExistence type="predicted"/>
<evidence type="ECO:0000313" key="2">
    <source>
        <dbReference type="EMBL" id="KAF5832271.1"/>
    </source>
</evidence>
<keyword evidence="3" id="KW-1185">Reference proteome</keyword>
<organism evidence="2 3">
    <name type="scientific">Dunaliella salina</name>
    <name type="common">Green alga</name>
    <name type="synonym">Protococcus salinus</name>
    <dbReference type="NCBI Taxonomy" id="3046"/>
    <lineage>
        <taxon>Eukaryota</taxon>
        <taxon>Viridiplantae</taxon>
        <taxon>Chlorophyta</taxon>
        <taxon>core chlorophytes</taxon>
        <taxon>Chlorophyceae</taxon>
        <taxon>CS clade</taxon>
        <taxon>Chlamydomonadales</taxon>
        <taxon>Dunaliellaceae</taxon>
        <taxon>Dunaliella</taxon>
    </lineage>
</organism>
<accession>A0ABQ7GCD9</accession>
<sequence length="240" mass="26348">MQSLLCKPGTAPIVLSGSNCRQEPSIIALQCQHSRVLHVSTTSTVSCASCSVSSTPSTSNLDGTISGRLRDTRRSRRLSFRHMVAAAADSPAAAGQEQEVIKLSSLQSSPIINEQGLINPSVPGGEDHVFKAFVFAIYDPQMKIQYTGFSADLRNTLRTMVGRRPDKAHYYKVVGLPELNQERMLQIRNAWFEQLGGPPIGNKLTLERNMWQKPVDAGAISARGKRGAAEEQCRQLQDQR</sequence>
<gene>
    <name evidence="2" type="ORF">DUNSADRAFT_11914</name>
</gene>
<feature type="compositionally biased region" description="Basic and acidic residues" evidence="1">
    <location>
        <begin position="227"/>
        <end position="240"/>
    </location>
</feature>
<dbReference type="EMBL" id="MU069885">
    <property type="protein sequence ID" value="KAF5832271.1"/>
    <property type="molecule type" value="Genomic_DNA"/>
</dbReference>
<reference evidence="2" key="1">
    <citation type="submission" date="2017-08" db="EMBL/GenBank/DDBJ databases">
        <authorList>
            <person name="Polle J.E."/>
            <person name="Barry K."/>
            <person name="Cushman J."/>
            <person name="Schmutz J."/>
            <person name="Tran D."/>
            <person name="Hathwaick L.T."/>
            <person name="Yim W.C."/>
            <person name="Jenkins J."/>
            <person name="Mckie-Krisberg Z.M."/>
            <person name="Prochnik S."/>
            <person name="Lindquist E."/>
            <person name="Dockter R.B."/>
            <person name="Adam C."/>
            <person name="Molina H."/>
            <person name="Bunkerborg J."/>
            <person name="Jin E."/>
            <person name="Buchheim M."/>
            <person name="Magnuson J."/>
        </authorList>
    </citation>
    <scope>NUCLEOTIDE SEQUENCE</scope>
    <source>
        <strain evidence="2">CCAP 19/18</strain>
    </source>
</reference>
<protein>
    <recommendedName>
        <fullName evidence="4">GIY-YIG homing endonuclease</fullName>
    </recommendedName>
</protein>
<evidence type="ECO:0000313" key="3">
    <source>
        <dbReference type="Proteomes" id="UP000815325"/>
    </source>
</evidence>
<comment type="caution">
    <text evidence="2">The sequence shown here is derived from an EMBL/GenBank/DDBJ whole genome shotgun (WGS) entry which is preliminary data.</text>
</comment>
<feature type="non-terminal residue" evidence="2">
    <location>
        <position position="240"/>
    </location>
</feature>
<evidence type="ECO:0008006" key="4">
    <source>
        <dbReference type="Google" id="ProtNLM"/>
    </source>
</evidence>
<name>A0ABQ7GCD9_DUNSA</name>
<feature type="region of interest" description="Disordered" evidence="1">
    <location>
        <begin position="221"/>
        <end position="240"/>
    </location>
</feature>
<evidence type="ECO:0000256" key="1">
    <source>
        <dbReference type="SAM" id="MobiDB-lite"/>
    </source>
</evidence>